<feature type="transmembrane region" description="Helical" evidence="6">
    <location>
        <begin position="96"/>
        <end position="117"/>
    </location>
</feature>
<keyword evidence="3 6" id="KW-0812">Transmembrane</keyword>
<dbReference type="InterPro" id="IPR050638">
    <property type="entry name" value="AA-Vitamin_Transporters"/>
</dbReference>
<reference evidence="9" key="1">
    <citation type="submission" date="2016-10" db="EMBL/GenBank/DDBJ databases">
        <authorList>
            <person name="Varghese N."/>
            <person name="Submissions S."/>
        </authorList>
    </citation>
    <scope>NUCLEOTIDE SEQUENCE [LARGE SCALE GENOMIC DNA]</scope>
    <source>
        <strain evidence="9">CGMCC 4.6609</strain>
    </source>
</reference>
<comment type="similarity">
    <text evidence="2">Belongs to the EamA transporter family.</text>
</comment>
<dbReference type="InterPro" id="IPR000620">
    <property type="entry name" value="EamA_dom"/>
</dbReference>
<dbReference type="PANTHER" id="PTHR32322">
    <property type="entry name" value="INNER MEMBRANE TRANSPORTER"/>
    <property type="match status" value="1"/>
</dbReference>
<dbReference type="SUPFAM" id="SSF103481">
    <property type="entry name" value="Multidrug resistance efflux transporter EmrE"/>
    <property type="match status" value="2"/>
</dbReference>
<evidence type="ECO:0000259" key="7">
    <source>
        <dbReference type="Pfam" id="PF00892"/>
    </source>
</evidence>
<dbReference type="PANTHER" id="PTHR32322:SF2">
    <property type="entry name" value="EAMA DOMAIN-CONTAINING PROTEIN"/>
    <property type="match status" value="1"/>
</dbReference>
<sequence>MSAAVSRMSLVRLIALGLIWGSVFLFIKIAGYSFSPVQMVFARLVLGAIVLLPFVYSRGGRLPKGGAIWGHLTVAALLGNAIPWVLFAWGEQHGSSSVAGVVNSTTPLWTIVGAYVLGQDRKLTATKIGGVLFGMVGTIIIAAPWHAGSAGSTSSIVAFVVGTVSLGASFAYMGKFLAGRGIPPLTLAAAQLTAASALLLVAMPFAGLQPVHLRADALIAIAVLGPICTGIAYVLNFQLITKDGPTVASTVTYLFPIVSVALGALVLSEPAGWPLYVGAIVSVAGVMLVRRKPKAAAQASSPSPAPAAAKG</sequence>
<evidence type="ECO:0000256" key="1">
    <source>
        <dbReference type="ARBA" id="ARBA00004141"/>
    </source>
</evidence>
<feature type="transmembrane region" description="Helical" evidence="6">
    <location>
        <begin position="185"/>
        <end position="205"/>
    </location>
</feature>
<feature type="transmembrane region" description="Helical" evidence="6">
    <location>
        <begin position="40"/>
        <end position="56"/>
    </location>
</feature>
<protein>
    <submittedName>
        <fullName evidence="8">Permease of the drug/metabolite transporter (DMT) superfamily</fullName>
    </submittedName>
</protein>
<comment type="subcellular location">
    <subcellularLocation>
        <location evidence="1">Membrane</location>
        <topology evidence="1">Multi-pass membrane protein</topology>
    </subcellularLocation>
</comment>
<evidence type="ECO:0000256" key="5">
    <source>
        <dbReference type="ARBA" id="ARBA00023136"/>
    </source>
</evidence>
<feature type="transmembrane region" description="Helical" evidence="6">
    <location>
        <begin position="129"/>
        <end position="147"/>
    </location>
</feature>
<evidence type="ECO:0000256" key="2">
    <source>
        <dbReference type="ARBA" id="ARBA00007362"/>
    </source>
</evidence>
<feature type="transmembrane region" description="Helical" evidence="6">
    <location>
        <begin position="273"/>
        <end position="289"/>
    </location>
</feature>
<evidence type="ECO:0000313" key="8">
    <source>
        <dbReference type="EMBL" id="SDP95829.1"/>
    </source>
</evidence>
<evidence type="ECO:0000313" key="9">
    <source>
        <dbReference type="Proteomes" id="UP000199691"/>
    </source>
</evidence>
<proteinExistence type="inferred from homology"/>
<feature type="transmembrane region" description="Helical" evidence="6">
    <location>
        <begin position="153"/>
        <end position="173"/>
    </location>
</feature>
<name>A0A1H0WZ19_9PSEU</name>
<feature type="domain" description="EamA" evidence="7">
    <location>
        <begin position="13"/>
        <end position="142"/>
    </location>
</feature>
<dbReference type="InterPro" id="IPR037185">
    <property type="entry name" value="EmrE-like"/>
</dbReference>
<keyword evidence="5 6" id="KW-0472">Membrane</keyword>
<dbReference type="STRING" id="641025.SAMN05421507_12612"/>
<feature type="transmembrane region" description="Helical" evidence="6">
    <location>
        <begin position="12"/>
        <end position="34"/>
    </location>
</feature>
<dbReference type="GO" id="GO:0016020">
    <property type="term" value="C:membrane"/>
    <property type="evidence" value="ECO:0007669"/>
    <property type="project" value="UniProtKB-SubCell"/>
</dbReference>
<keyword evidence="4 6" id="KW-1133">Transmembrane helix</keyword>
<keyword evidence="9" id="KW-1185">Reference proteome</keyword>
<feature type="transmembrane region" description="Helical" evidence="6">
    <location>
        <begin position="247"/>
        <end position="267"/>
    </location>
</feature>
<accession>A0A1H0WZ19</accession>
<feature type="transmembrane region" description="Helical" evidence="6">
    <location>
        <begin position="217"/>
        <end position="235"/>
    </location>
</feature>
<organism evidence="8 9">
    <name type="scientific">Lentzea jiangxiensis</name>
    <dbReference type="NCBI Taxonomy" id="641025"/>
    <lineage>
        <taxon>Bacteria</taxon>
        <taxon>Bacillati</taxon>
        <taxon>Actinomycetota</taxon>
        <taxon>Actinomycetes</taxon>
        <taxon>Pseudonocardiales</taxon>
        <taxon>Pseudonocardiaceae</taxon>
        <taxon>Lentzea</taxon>
    </lineage>
</organism>
<evidence type="ECO:0000256" key="3">
    <source>
        <dbReference type="ARBA" id="ARBA00022692"/>
    </source>
</evidence>
<feature type="domain" description="EamA" evidence="7">
    <location>
        <begin position="155"/>
        <end position="289"/>
    </location>
</feature>
<gene>
    <name evidence="8" type="ORF">SAMN05421507_12612</name>
</gene>
<dbReference type="AlphaFoldDB" id="A0A1H0WZ19"/>
<evidence type="ECO:0000256" key="4">
    <source>
        <dbReference type="ARBA" id="ARBA00022989"/>
    </source>
</evidence>
<dbReference type="Pfam" id="PF00892">
    <property type="entry name" value="EamA"/>
    <property type="match status" value="2"/>
</dbReference>
<feature type="transmembrane region" description="Helical" evidence="6">
    <location>
        <begin position="68"/>
        <end position="90"/>
    </location>
</feature>
<dbReference type="EMBL" id="FNIX01000026">
    <property type="protein sequence ID" value="SDP95829.1"/>
    <property type="molecule type" value="Genomic_DNA"/>
</dbReference>
<dbReference type="Proteomes" id="UP000199691">
    <property type="component" value="Unassembled WGS sequence"/>
</dbReference>
<evidence type="ECO:0000256" key="6">
    <source>
        <dbReference type="SAM" id="Phobius"/>
    </source>
</evidence>